<reference evidence="4" key="3">
    <citation type="journal article" date="2012" name="PLoS Pathog.">
        <title>Comparative genomics of the apicomplexan parasites Toxoplasma gondii and Neospora caninum: Coccidia differing in host range and transmission strategy.</title>
        <authorList>
            <person name="Reid A.J."/>
            <person name="Vermont S.J."/>
            <person name="Cotton J.A."/>
            <person name="Harris D."/>
            <person name="Hill-Cawthorne G.A."/>
            <person name="Konen-Waisman S."/>
            <person name="Latham S.M."/>
            <person name="Mourier T."/>
            <person name="Norton R."/>
            <person name="Quail M.A."/>
            <person name="Sanders M."/>
            <person name="Shanmugam D."/>
            <person name="Sohal A."/>
            <person name="Wasmuth J.D."/>
            <person name="Brunk B."/>
            <person name="Grigg M.E."/>
            <person name="Howard J.C."/>
            <person name="Parkinson J."/>
            <person name="Roos D.S."/>
            <person name="Trees A.J."/>
            <person name="Berriman M."/>
            <person name="Pain A."/>
            <person name="Wastling J.M."/>
        </authorList>
    </citation>
    <scope>NUCLEOTIDE SEQUENCE [LARGE SCALE GENOMIC DNA]</scope>
    <source>
        <strain evidence="4">Liverpool</strain>
    </source>
</reference>
<dbReference type="OrthoDB" id="331001at2759"/>
<feature type="domain" description="SRS" evidence="1">
    <location>
        <begin position="245"/>
        <end position="379"/>
    </location>
</feature>
<name>F0VCW0_NEOCL</name>
<dbReference type="VEuPathDB" id="ToxoDB:NCLIV_012710"/>
<dbReference type="Gene3D" id="2.60.40.1320">
    <property type="entry name" value="SRS domain"/>
    <property type="match status" value="2"/>
</dbReference>
<organism evidence="2 4">
    <name type="scientific">Neospora caninum (strain Liverpool)</name>
    <dbReference type="NCBI Taxonomy" id="572307"/>
    <lineage>
        <taxon>Eukaryota</taxon>
        <taxon>Sar</taxon>
        <taxon>Alveolata</taxon>
        <taxon>Apicomplexa</taxon>
        <taxon>Conoidasida</taxon>
        <taxon>Coccidia</taxon>
        <taxon>Eucoccidiorida</taxon>
        <taxon>Eimeriorina</taxon>
        <taxon>Sarcocystidae</taxon>
        <taxon>Neospora</taxon>
    </lineage>
</organism>
<reference evidence="3" key="4">
    <citation type="journal article" date="2015" name="PLoS ONE">
        <title>Comprehensive Evaluation of Toxoplasma gondii VEG and Neospora caninum LIV Genomes with Tachyzoite Stage Transcriptome and Proteome Defines Novel Transcript Features.</title>
        <authorList>
            <person name="Ramaprasad A."/>
            <person name="Mourier T."/>
            <person name="Naeem R."/>
            <person name="Malas T.B."/>
            <person name="Moussa E."/>
            <person name="Panigrahi A."/>
            <person name="Vermont S.J."/>
            <person name="Otto T.D."/>
            <person name="Wastling J."/>
            <person name="Pain A."/>
        </authorList>
    </citation>
    <scope>NUCLEOTIDE SEQUENCE</scope>
    <source>
        <strain evidence="3">Liverpool</strain>
    </source>
</reference>
<dbReference type="Pfam" id="PF04092">
    <property type="entry name" value="SAG"/>
    <property type="match status" value="2"/>
</dbReference>
<dbReference type="EMBL" id="LN714479">
    <property type="protein sequence ID" value="CEL65425.1"/>
    <property type="molecule type" value="Genomic_DNA"/>
</dbReference>
<dbReference type="PRINTS" id="PR01801">
    <property type="entry name" value="SURFCEANTIGN"/>
</dbReference>
<dbReference type="InterPro" id="IPR028352">
    <property type="entry name" value="Surface_antig_SAG1"/>
</dbReference>
<evidence type="ECO:0000313" key="4">
    <source>
        <dbReference type="Proteomes" id="UP000007494"/>
    </source>
</evidence>
<protein>
    <submittedName>
        <fullName evidence="2">SRS domain-containing protein</fullName>
    </submittedName>
</protein>
<keyword evidence="4" id="KW-1185">Reference proteome</keyword>
<reference evidence="2" key="1">
    <citation type="submission" date="2011-02" db="EMBL/GenBank/DDBJ databases">
        <authorList>
            <person name="Aslett M."/>
        </authorList>
    </citation>
    <scope>NUCLEOTIDE SEQUENCE</scope>
    <source>
        <strain evidence="2">Liverpool</strain>
    </source>
</reference>
<dbReference type="EMBL" id="FR823386">
    <property type="protein sequence ID" value="CBZ51475.1"/>
    <property type="molecule type" value="Genomic_DNA"/>
</dbReference>
<reference evidence="2" key="2">
    <citation type="submission" date="2011-03" db="EMBL/GenBank/DDBJ databases">
        <title>Comparative genomics and transcriptomics of Neospora caninum and Toxoplasma gondii.</title>
        <authorList>
            <person name="Reid A.J."/>
            <person name="Sohal A."/>
            <person name="Harris D."/>
            <person name="Quail M."/>
            <person name="Sanders M."/>
            <person name="Berriman M."/>
            <person name="Wastling J.M."/>
            <person name="Pain A."/>
        </authorList>
    </citation>
    <scope>NUCLEOTIDE SEQUENCE</scope>
    <source>
        <strain evidence="2">Liverpool</strain>
    </source>
</reference>
<evidence type="ECO:0000313" key="3">
    <source>
        <dbReference type="EMBL" id="CEL65425.1"/>
    </source>
</evidence>
<dbReference type="eggNOG" id="ENOG502TMGN">
    <property type="taxonomic scope" value="Eukaryota"/>
</dbReference>
<dbReference type="GeneID" id="13440474"/>
<dbReference type="InterPro" id="IPR036755">
    <property type="entry name" value="SRS_dom_sf"/>
</dbReference>
<sequence>MLAESVLLETSRSRVGTMGMTQGVRRLYGSFRSMAAKLTAICLSGVVLLSAGQDVADKFLEVLQHRNSQDTPQSGNSQSGPTFTNGIARCELSTAGPVGYAESPVTELTLSKENLTAKLECSGQNNVAVPSNLANVCDPNQKASDGTCNFGAADSSQGNGGKEVTLQTLLGAGEHVKWKKEKSTPRTEGNGETWSLSFTEGDLPLTDKRFLVGCQSSENVVEKNAEPSCKVPVHVEARPSSETNNVVTCAYGQNSNTNALEVELTAEKNAVTIECGSVGSLMPGITTTHYCAPDDGNLDDCTAKKYVDALPMFEESWVKQDGEKSSVTLTIPESGFPVEDQKLRLGCVPKADSTKLSSRGETATAFGEKTSSCNVIVTVRASNAPSSAVSTLQAAAVASGAVAVAGVLSGSLF</sequence>
<gene>
    <name evidence="3" type="ORF">BN1204_012710</name>
    <name evidence="2" type="ORF">NCLIV_012710</name>
</gene>
<accession>F0VCW0</accession>
<evidence type="ECO:0000313" key="2">
    <source>
        <dbReference type="EMBL" id="CBZ51475.1"/>
    </source>
</evidence>
<dbReference type="GO" id="GO:0016020">
    <property type="term" value="C:membrane"/>
    <property type="evidence" value="ECO:0007669"/>
    <property type="project" value="InterPro"/>
</dbReference>
<dbReference type="AlphaFoldDB" id="F0VCW0"/>
<feature type="domain" description="SRS" evidence="1">
    <location>
        <begin position="104"/>
        <end position="235"/>
    </location>
</feature>
<dbReference type="InterPro" id="IPR007226">
    <property type="entry name" value="SRS_dom"/>
</dbReference>
<dbReference type="Proteomes" id="UP000007494">
    <property type="component" value="Chromosome V"/>
</dbReference>
<dbReference type="InParanoid" id="F0VCW0"/>
<proteinExistence type="predicted"/>
<evidence type="ECO:0000259" key="1">
    <source>
        <dbReference type="Pfam" id="PF04092"/>
    </source>
</evidence>
<dbReference type="SUPFAM" id="SSF74877">
    <property type="entry name" value="Major surface antigen p30, SAG1"/>
    <property type="match status" value="2"/>
</dbReference>
<dbReference type="RefSeq" id="XP_003881508.1">
    <property type="nucleotide sequence ID" value="XM_003881459.1"/>
</dbReference>